<comment type="similarity">
    <text evidence="2">Belongs to the major facilitator superfamily. Sugar transporter (TC 2.A.1.1) family.</text>
</comment>
<feature type="transmembrane region" description="Helical" evidence="9">
    <location>
        <begin position="356"/>
        <end position="374"/>
    </location>
</feature>
<comment type="caution">
    <text evidence="11">The sequence shown here is derived from an EMBL/GenBank/DDBJ whole genome shotgun (WGS) entry which is preliminary data.</text>
</comment>
<keyword evidence="3" id="KW-0813">Transport</keyword>
<dbReference type="PROSITE" id="PS00217">
    <property type="entry name" value="SUGAR_TRANSPORT_2"/>
    <property type="match status" value="1"/>
</dbReference>
<evidence type="ECO:0000256" key="6">
    <source>
        <dbReference type="ARBA" id="ARBA00023136"/>
    </source>
</evidence>
<dbReference type="PANTHER" id="PTHR48020">
    <property type="entry name" value="PROTON MYO-INOSITOL COTRANSPORTER"/>
    <property type="match status" value="1"/>
</dbReference>
<feature type="transmembrane region" description="Helical" evidence="9">
    <location>
        <begin position="381"/>
        <end position="410"/>
    </location>
</feature>
<dbReference type="GO" id="GO:0022857">
    <property type="term" value="F:transmembrane transporter activity"/>
    <property type="evidence" value="ECO:0007669"/>
    <property type="project" value="InterPro"/>
</dbReference>
<feature type="region of interest" description="Disordered" evidence="8">
    <location>
        <begin position="504"/>
        <end position="526"/>
    </location>
</feature>
<keyword evidence="4 9" id="KW-0812">Transmembrane</keyword>
<feature type="transmembrane region" description="Helical" evidence="9">
    <location>
        <begin position="323"/>
        <end position="344"/>
    </location>
</feature>
<dbReference type="GO" id="GO:0016020">
    <property type="term" value="C:membrane"/>
    <property type="evidence" value="ECO:0007669"/>
    <property type="project" value="UniProtKB-SubCell"/>
</dbReference>
<evidence type="ECO:0000256" key="4">
    <source>
        <dbReference type="ARBA" id="ARBA00022692"/>
    </source>
</evidence>
<feature type="transmembrane region" description="Helical" evidence="9">
    <location>
        <begin position="132"/>
        <end position="150"/>
    </location>
</feature>
<feature type="transmembrane region" description="Helical" evidence="9">
    <location>
        <begin position="449"/>
        <end position="473"/>
    </location>
</feature>
<sequence length="526" mass="56746">MAARKPENNENSGQPQIPIPAFDPPQKPKRNKFAFACAILASMTSILLGYDVGVMSGAGLYIQEDLKISDVQLEIIMGIINLYSLLGSAAAGRTSDWVGRRYTIVFAAVIFFVGAILMGFATNYAFLMVGRFVAGIGVGYALLIAPVYTAELSPAASRGFLTSFPEVFINTGTSFITYQPGIFDGDSCSDSARSHQCSSHSASSPCPSRLAGLSSRVDSETQSECSTKPPIPKRKPNSDSPTSRKPQEFLLECDDDVVSVPKRSHGEGVWRELLLHPTPTVLHILIAGVGIHFFQQSSGIDAVVLYSPKIFEKAGITSKSDKLLATIAVGFSKTIFILVATFLLDRVGRRPLLLSSVGGMILSLASLGISLTIIDRSDHKVIWAVALAIASTLSFVASFSIGLGPIAWVYSSEIFPLRLRAQGTSMGTAMNRLMSGTISMTFISLYKAITIGGAFFLFMGVAVVSWVFFYTLLPETQGKTLEEMQVLFGTFFKWRSTMRELEKNKEINGEGEGNGNGQIQLGTTNG</sequence>
<dbReference type="InterPro" id="IPR003663">
    <property type="entry name" value="Sugar/inositol_transpt"/>
</dbReference>
<protein>
    <submittedName>
        <fullName evidence="11">Polyol/monosaccharide transporter 5</fullName>
    </submittedName>
</protein>
<feature type="domain" description="Major facilitator superfamily (MFS) profile" evidence="10">
    <location>
        <begin position="37"/>
        <end position="477"/>
    </location>
</feature>
<dbReference type="PRINTS" id="PR00171">
    <property type="entry name" value="SUGRTRNSPORT"/>
</dbReference>
<evidence type="ECO:0000256" key="2">
    <source>
        <dbReference type="ARBA" id="ARBA00010992"/>
    </source>
</evidence>
<feature type="transmembrane region" description="Helical" evidence="9">
    <location>
        <begin position="104"/>
        <end position="126"/>
    </location>
</feature>
<feature type="region of interest" description="Disordered" evidence="8">
    <location>
        <begin position="1"/>
        <end position="25"/>
    </location>
</feature>
<dbReference type="InterPro" id="IPR036259">
    <property type="entry name" value="MFS_trans_sf"/>
</dbReference>
<dbReference type="OrthoDB" id="6339427at2759"/>
<evidence type="ECO:0000313" key="11">
    <source>
        <dbReference type="EMBL" id="GFY89946.1"/>
    </source>
</evidence>
<evidence type="ECO:0000256" key="9">
    <source>
        <dbReference type="SAM" id="Phobius"/>
    </source>
</evidence>
<feature type="compositionally biased region" description="Low complexity" evidence="8">
    <location>
        <begin position="517"/>
        <end position="526"/>
    </location>
</feature>
<dbReference type="InterPro" id="IPR050814">
    <property type="entry name" value="Myo-inositol_Transporter"/>
</dbReference>
<organism evidence="11 12">
    <name type="scientific">Actinidia rufa</name>
    <dbReference type="NCBI Taxonomy" id="165716"/>
    <lineage>
        <taxon>Eukaryota</taxon>
        <taxon>Viridiplantae</taxon>
        <taxon>Streptophyta</taxon>
        <taxon>Embryophyta</taxon>
        <taxon>Tracheophyta</taxon>
        <taxon>Spermatophyta</taxon>
        <taxon>Magnoliopsida</taxon>
        <taxon>eudicotyledons</taxon>
        <taxon>Gunneridae</taxon>
        <taxon>Pentapetalae</taxon>
        <taxon>asterids</taxon>
        <taxon>Ericales</taxon>
        <taxon>Actinidiaceae</taxon>
        <taxon>Actinidia</taxon>
    </lineage>
</organism>
<dbReference type="AlphaFoldDB" id="A0A7J0EUP2"/>
<dbReference type="InterPro" id="IPR005828">
    <property type="entry name" value="MFS_sugar_transport-like"/>
</dbReference>
<feature type="compositionally biased region" description="Low complexity" evidence="8">
    <location>
        <begin position="198"/>
        <end position="209"/>
    </location>
</feature>
<proteinExistence type="inferred from homology"/>
<dbReference type="PANTHER" id="PTHR48020:SF49">
    <property type="entry name" value="SUGAR TRANSPORTER"/>
    <property type="match status" value="1"/>
</dbReference>
<comment type="subcellular location">
    <subcellularLocation>
        <location evidence="1">Membrane</location>
        <topology evidence="1">Multi-pass membrane protein</topology>
    </subcellularLocation>
</comment>
<dbReference type="EMBL" id="BJWL01000007">
    <property type="protein sequence ID" value="GFY89946.1"/>
    <property type="molecule type" value="Genomic_DNA"/>
</dbReference>
<comment type="similarity">
    <text evidence="7">Belongs to the major facilitator superfamily. Phosphate:H(+) symporter (TC 2.A.1.9) family.</text>
</comment>
<dbReference type="Gene3D" id="1.20.1250.20">
    <property type="entry name" value="MFS general substrate transporter like domains"/>
    <property type="match status" value="2"/>
</dbReference>
<feature type="region of interest" description="Disordered" evidence="8">
    <location>
        <begin position="198"/>
        <end position="246"/>
    </location>
</feature>
<evidence type="ECO:0000256" key="3">
    <source>
        <dbReference type="ARBA" id="ARBA00022448"/>
    </source>
</evidence>
<evidence type="ECO:0000256" key="5">
    <source>
        <dbReference type="ARBA" id="ARBA00022989"/>
    </source>
</evidence>
<dbReference type="PROSITE" id="PS50850">
    <property type="entry name" value="MFS"/>
    <property type="match status" value="1"/>
</dbReference>
<dbReference type="SUPFAM" id="SSF103473">
    <property type="entry name" value="MFS general substrate transporter"/>
    <property type="match status" value="2"/>
</dbReference>
<dbReference type="Pfam" id="PF00083">
    <property type="entry name" value="Sugar_tr"/>
    <property type="match status" value="2"/>
</dbReference>
<dbReference type="Proteomes" id="UP000585474">
    <property type="component" value="Unassembled WGS sequence"/>
</dbReference>
<evidence type="ECO:0000256" key="1">
    <source>
        <dbReference type="ARBA" id="ARBA00004141"/>
    </source>
</evidence>
<keyword evidence="12" id="KW-1185">Reference proteome</keyword>
<dbReference type="PROSITE" id="PS00216">
    <property type="entry name" value="SUGAR_TRANSPORT_1"/>
    <property type="match status" value="1"/>
</dbReference>
<accession>A0A7J0EUP2</accession>
<gene>
    <name evidence="11" type="ORF">Acr_07g0001430</name>
</gene>
<feature type="transmembrane region" description="Helical" evidence="9">
    <location>
        <begin position="75"/>
        <end position="92"/>
    </location>
</feature>
<dbReference type="InterPro" id="IPR005829">
    <property type="entry name" value="Sugar_transporter_CS"/>
</dbReference>
<evidence type="ECO:0000313" key="12">
    <source>
        <dbReference type="Proteomes" id="UP000585474"/>
    </source>
</evidence>
<evidence type="ECO:0000256" key="8">
    <source>
        <dbReference type="SAM" id="MobiDB-lite"/>
    </source>
</evidence>
<evidence type="ECO:0000256" key="7">
    <source>
        <dbReference type="ARBA" id="ARBA00044504"/>
    </source>
</evidence>
<keyword evidence="6 9" id="KW-0472">Membrane</keyword>
<feature type="transmembrane region" description="Helical" evidence="9">
    <location>
        <begin position="33"/>
        <end position="55"/>
    </location>
</feature>
<keyword evidence="5 9" id="KW-1133">Transmembrane helix</keyword>
<reference evidence="11 12" key="1">
    <citation type="submission" date="2019-07" db="EMBL/GenBank/DDBJ databases">
        <title>De Novo Assembly of kiwifruit Actinidia rufa.</title>
        <authorList>
            <person name="Sugita-Konishi S."/>
            <person name="Sato K."/>
            <person name="Mori E."/>
            <person name="Abe Y."/>
            <person name="Kisaki G."/>
            <person name="Hamano K."/>
            <person name="Suezawa K."/>
            <person name="Otani M."/>
            <person name="Fukuda T."/>
            <person name="Manabe T."/>
            <person name="Gomi K."/>
            <person name="Tabuchi M."/>
            <person name="Akimitsu K."/>
            <person name="Kataoka I."/>
        </authorList>
    </citation>
    <scope>NUCLEOTIDE SEQUENCE [LARGE SCALE GENOMIC DNA]</scope>
    <source>
        <strain evidence="12">cv. Fuchu</strain>
    </source>
</reference>
<dbReference type="InterPro" id="IPR020846">
    <property type="entry name" value="MFS_dom"/>
</dbReference>
<evidence type="ECO:0000259" key="10">
    <source>
        <dbReference type="PROSITE" id="PS50850"/>
    </source>
</evidence>
<name>A0A7J0EUP2_9ERIC</name>